<reference evidence="1" key="2">
    <citation type="journal article" date="2015" name="Fish Shellfish Immunol.">
        <title>Early steps in the European eel (Anguilla anguilla)-Vibrio vulnificus interaction in the gills: Role of the RtxA13 toxin.</title>
        <authorList>
            <person name="Callol A."/>
            <person name="Pajuelo D."/>
            <person name="Ebbesson L."/>
            <person name="Teles M."/>
            <person name="MacKenzie S."/>
            <person name="Amaro C."/>
        </authorList>
    </citation>
    <scope>NUCLEOTIDE SEQUENCE</scope>
</reference>
<proteinExistence type="predicted"/>
<protein>
    <submittedName>
        <fullName evidence="1">Uncharacterized protein</fullName>
    </submittedName>
</protein>
<name>A0A0E9W478_ANGAN</name>
<dbReference type="EMBL" id="GBXM01024207">
    <property type="protein sequence ID" value="JAH84370.1"/>
    <property type="molecule type" value="Transcribed_RNA"/>
</dbReference>
<accession>A0A0E9W478</accession>
<sequence>MPPFQLPYPRPLLRSISDAMKVVCTLREKLYTNPTKQRKRS</sequence>
<organism evidence="1">
    <name type="scientific">Anguilla anguilla</name>
    <name type="common">European freshwater eel</name>
    <name type="synonym">Muraena anguilla</name>
    <dbReference type="NCBI Taxonomy" id="7936"/>
    <lineage>
        <taxon>Eukaryota</taxon>
        <taxon>Metazoa</taxon>
        <taxon>Chordata</taxon>
        <taxon>Craniata</taxon>
        <taxon>Vertebrata</taxon>
        <taxon>Euteleostomi</taxon>
        <taxon>Actinopterygii</taxon>
        <taxon>Neopterygii</taxon>
        <taxon>Teleostei</taxon>
        <taxon>Anguilliformes</taxon>
        <taxon>Anguillidae</taxon>
        <taxon>Anguilla</taxon>
    </lineage>
</organism>
<dbReference type="AlphaFoldDB" id="A0A0E9W478"/>
<reference evidence="1" key="1">
    <citation type="submission" date="2014-11" db="EMBL/GenBank/DDBJ databases">
        <authorList>
            <person name="Amaro Gonzalez C."/>
        </authorList>
    </citation>
    <scope>NUCLEOTIDE SEQUENCE</scope>
</reference>
<evidence type="ECO:0000313" key="1">
    <source>
        <dbReference type="EMBL" id="JAH84370.1"/>
    </source>
</evidence>